<evidence type="ECO:0000313" key="3">
    <source>
        <dbReference type="Proteomes" id="UP000078200"/>
    </source>
</evidence>
<feature type="region of interest" description="Disordered" evidence="1">
    <location>
        <begin position="150"/>
        <end position="174"/>
    </location>
</feature>
<proteinExistence type="predicted"/>
<protein>
    <submittedName>
        <fullName evidence="2">Uncharacterized protein</fullName>
    </submittedName>
</protein>
<sequence length="174" mass="18861">METKRNKTKRNIPTPREVLTLAKPASRTTRKVSRTTTSHHQATEFSPTAHEMNASVNAPWGFPATQWRLQGRALSTSSSSAAAFVEGCEPLSIAEAHTDEEQATLVHALATLSLAEPDTQQCRRVVVEDNTSTSSNHAATTVPERTQVVATPHPIAGKPVQCPRSRAKMGQQIS</sequence>
<accession>A0A1A9UX06</accession>
<dbReference type="AlphaFoldDB" id="A0A1A9UX06"/>
<organism evidence="2 3">
    <name type="scientific">Glossina austeni</name>
    <name type="common">Savannah tsetse fly</name>
    <dbReference type="NCBI Taxonomy" id="7395"/>
    <lineage>
        <taxon>Eukaryota</taxon>
        <taxon>Metazoa</taxon>
        <taxon>Ecdysozoa</taxon>
        <taxon>Arthropoda</taxon>
        <taxon>Hexapoda</taxon>
        <taxon>Insecta</taxon>
        <taxon>Pterygota</taxon>
        <taxon>Neoptera</taxon>
        <taxon>Endopterygota</taxon>
        <taxon>Diptera</taxon>
        <taxon>Brachycera</taxon>
        <taxon>Muscomorpha</taxon>
        <taxon>Hippoboscoidea</taxon>
        <taxon>Glossinidae</taxon>
        <taxon>Glossina</taxon>
    </lineage>
</organism>
<dbReference type="STRING" id="7395.A0A1A9UX06"/>
<reference evidence="2" key="1">
    <citation type="submission" date="2020-05" db="UniProtKB">
        <authorList>
            <consortium name="EnsemblMetazoa"/>
        </authorList>
    </citation>
    <scope>IDENTIFICATION</scope>
    <source>
        <strain evidence="2">TTRI</strain>
    </source>
</reference>
<evidence type="ECO:0000256" key="1">
    <source>
        <dbReference type="SAM" id="MobiDB-lite"/>
    </source>
</evidence>
<evidence type="ECO:0000313" key="2">
    <source>
        <dbReference type="EnsemblMetazoa" id="GAUT018546-PA"/>
    </source>
</evidence>
<keyword evidence="3" id="KW-1185">Reference proteome</keyword>
<dbReference type="VEuPathDB" id="VectorBase:GAUT018546"/>
<dbReference type="EnsemblMetazoa" id="GAUT018546-RA">
    <property type="protein sequence ID" value="GAUT018546-PA"/>
    <property type="gene ID" value="GAUT018546"/>
</dbReference>
<dbReference type="Proteomes" id="UP000078200">
    <property type="component" value="Unassembled WGS sequence"/>
</dbReference>
<name>A0A1A9UX06_GLOAU</name>
<feature type="region of interest" description="Disordered" evidence="1">
    <location>
        <begin position="24"/>
        <end position="44"/>
    </location>
</feature>